<dbReference type="EMBL" id="JAJNDC010000002">
    <property type="protein sequence ID" value="MCW9713244.1"/>
    <property type="molecule type" value="Genomic_DNA"/>
</dbReference>
<dbReference type="InterPro" id="IPR036163">
    <property type="entry name" value="HMA_dom_sf"/>
</dbReference>
<dbReference type="SUPFAM" id="SSF55008">
    <property type="entry name" value="HMA, heavy metal-associated domain"/>
    <property type="match status" value="1"/>
</dbReference>
<keyword evidence="1" id="KW-0479">Metal-binding</keyword>
<evidence type="ECO:0000259" key="2">
    <source>
        <dbReference type="PROSITE" id="PS50846"/>
    </source>
</evidence>
<dbReference type="CDD" id="cd00371">
    <property type="entry name" value="HMA"/>
    <property type="match status" value="1"/>
</dbReference>
<dbReference type="Proteomes" id="UP001207337">
    <property type="component" value="Unassembled WGS sequence"/>
</dbReference>
<accession>A0ABT3PZH7</accession>
<reference evidence="3 4" key="1">
    <citation type="submission" date="2021-11" db="EMBL/GenBank/DDBJ databases">
        <title>Aliifidinibius sp. nov., a new bacterium isolated from saline soil.</title>
        <authorList>
            <person name="Galisteo C."/>
            <person name="De La Haba R."/>
            <person name="Sanchez-Porro C."/>
            <person name="Ventosa A."/>
        </authorList>
    </citation>
    <scope>NUCLEOTIDE SEQUENCE [LARGE SCALE GENOMIC DNA]</scope>
    <source>
        <strain evidence="3 4">KACC 190600</strain>
    </source>
</reference>
<sequence>MNTQTTTLNIGGMSCSGCAASVQQALDNIEGVKEVAVDLKNNSAAVTYNQDTVSENDFDQAIQGAGYEFQGMDSELN</sequence>
<proteinExistence type="predicted"/>
<evidence type="ECO:0000313" key="4">
    <source>
        <dbReference type="Proteomes" id="UP001207337"/>
    </source>
</evidence>
<gene>
    <name evidence="3" type="ORF">LQ318_10035</name>
</gene>
<comment type="caution">
    <text evidence="3">The sequence shown here is derived from an EMBL/GenBank/DDBJ whole genome shotgun (WGS) entry which is preliminary data.</text>
</comment>
<protein>
    <submittedName>
        <fullName evidence="3">Cation transporter</fullName>
    </submittedName>
</protein>
<dbReference type="InterPro" id="IPR017969">
    <property type="entry name" value="Heavy-metal-associated_CS"/>
</dbReference>
<evidence type="ECO:0000313" key="3">
    <source>
        <dbReference type="EMBL" id="MCW9713244.1"/>
    </source>
</evidence>
<dbReference type="PRINTS" id="PR00946">
    <property type="entry name" value="HGSCAVENGER"/>
</dbReference>
<feature type="domain" description="HMA" evidence="2">
    <location>
        <begin position="4"/>
        <end position="70"/>
    </location>
</feature>
<dbReference type="RefSeq" id="WP_265789781.1">
    <property type="nucleotide sequence ID" value="NZ_BAABRS010000002.1"/>
</dbReference>
<dbReference type="InterPro" id="IPR001802">
    <property type="entry name" value="MerP/CopZ"/>
</dbReference>
<dbReference type="Pfam" id="PF00403">
    <property type="entry name" value="HMA"/>
    <property type="match status" value="1"/>
</dbReference>
<dbReference type="PROSITE" id="PS01047">
    <property type="entry name" value="HMA_1"/>
    <property type="match status" value="1"/>
</dbReference>
<name>A0ABT3PZH7_9BACT</name>
<dbReference type="PANTHER" id="PTHR46594">
    <property type="entry name" value="P-TYPE CATION-TRANSPORTING ATPASE"/>
    <property type="match status" value="1"/>
</dbReference>
<organism evidence="3 4">
    <name type="scientific">Fodinibius salicampi</name>
    <dbReference type="NCBI Taxonomy" id="1920655"/>
    <lineage>
        <taxon>Bacteria</taxon>
        <taxon>Pseudomonadati</taxon>
        <taxon>Balneolota</taxon>
        <taxon>Balneolia</taxon>
        <taxon>Balneolales</taxon>
        <taxon>Balneolaceae</taxon>
        <taxon>Fodinibius</taxon>
    </lineage>
</organism>
<dbReference type="Gene3D" id="3.30.70.100">
    <property type="match status" value="1"/>
</dbReference>
<keyword evidence="4" id="KW-1185">Reference proteome</keyword>
<dbReference type="InterPro" id="IPR006121">
    <property type="entry name" value="HMA_dom"/>
</dbReference>
<dbReference type="PROSITE" id="PS50846">
    <property type="entry name" value="HMA_2"/>
    <property type="match status" value="1"/>
</dbReference>
<evidence type="ECO:0000256" key="1">
    <source>
        <dbReference type="ARBA" id="ARBA00022723"/>
    </source>
</evidence>
<dbReference type="PANTHER" id="PTHR46594:SF4">
    <property type="entry name" value="P-TYPE CATION-TRANSPORTING ATPASE"/>
    <property type="match status" value="1"/>
</dbReference>